<proteinExistence type="predicted"/>
<dbReference type="Gene3D" id="3.40.630.30">
    <property type="match status" value="1"/>
</dbReference>
<dbReference type="Pfam" id="PF00583">
    <property type="entry name" value="Acetyltransf_1"/>
    <property type="match status" value="1"/>
</dbReference>
<dbReference type="RefSeq" id="WP_131343154.1">
    <property type="nucleotide sequence ID" value="NZ_SJJZ01000003.1"/>
</dbReference>
<dbReference type="PROSITE" id="PS51186">
    <property type="entry name" value="GNAT"/>
    <property type="match status" value="1"/>
</dbReference>
<protein>
    <submittedName>
        <fullName evidence="4">GNAT family N-acetyltransferase</fullName>
    </submittedName>
</protein>
<dbReference type="PANTHER" id="PTHR43877">
    <property type="entry name" value="AMINOALKYLPHOSPHONATE N-ACETYLTRANSFERASE-RELATED-RELATED"/>
    <property type="match status" value="1"/>
</dbReference>
<dbReference type="SUPFAM" id="SSF55729">
    <property type="entry name" value="Acyl-CoA N-acyltransferases (Nat)"/>
    <property type="match status" value="1"/>
</dbReference>
<dbReference type="PANTHER" id="PTHR43877:SF2">
    <property type="entry name" value="AMINOALKYLPHOSPHONATE N-ACETYLTRANSFERASE-RELATED"/>
    <property type="match status" value="1"/>
</dbReference>
<dbReference type="AlphaFoldDB" id="A0A4R0H6P9"/>
<keyword evidence="2" id="KW-0012">Acyltransferase</keyword>
<sequence>MEIREARSTDASAINELLDQLGYPQAAEATTAARIQSWSDDPAGAVYVADTDQGLLGVIAVHTCPFFERDGTWARIVALVVSSQARRQGIGARLVAAAESFATHHGCLRIEVTSSPHRTQAHTFYQSHNYTITPTRFLHTLPH</sequence>
<name>A0A4R0H6P9_9ACTN</name>
<dbReference type="GO" id="GO:0016747">
    <property type="term" value="F:acyltransferase activity, transferring groups other than amino-acyl groups"/>
    <property type="evidence" value="ECO:0007669"/>
    <property type="project" value="InterPro"/>
</dbReference>
<keyword evidence="5" id="KW-1185">Reference proteome</keyword>
<organism evidence="4 5">
    <name type="scientific">Kribbella soli</name>
    <dbReference type="NCBI Taxonomy" id="1124743"/>
    <lineage>
        <taxon>Bacteria</taxon>
        <taxon>Bacillati</taxon>
        <taxon>Actinomycetota</taxon>
        <taxon>Actinomycetes</taxon>
        <taxon>Propionibacteriales</taxon>
        <taxon>Kribbellaceae</taxon>
        <taxon>Kribbella</taxon>
    </lineage>
</organism>
<keyword evidence="1 4" id="KW-0808">Transferase</keyword>
<evidence type="ECO:0000313" key="5">
    <source>
        <dbReference type="Proteomes" id="UP000292346"/>
    </source>
</evidence>
<evidence type="ECO:0000313" key="4">
    <source>
        <dbReference type="EMBL" id="TCC06041.1"/>
    </source>
</evidence>
<dbReference type="InterPro" id="IPR000182">
    <property type="entry name" value="GNAT_dom"/>
</dbReference>
<accession>A0A4R0H6P9</accession>
<reference evidence="4 5" key="1">
    <citation type="submission" date="2019-02" db="EMBL/GenBank/DDBJ databases">
        <title>Kribbella capetownensis sp. nov. and Kribbella speibonae sp. nov., isolated from soil.</title>
        <authorList>
            <person name="Curtis S.M."/>
            <person name="Norton I."/>
            <person name="Everest G.J."/>
            <person name="Meyers P.R."/>
        </authorList>
    </citation>
    <scope>NUCLEOTIDE SEQUENCE [LARGE SCALE GENOMIC DNA]</scope>
    <source>
        <strain evidence="4 5">KCTC 29219</strain>
    </source>
</reference>
<evidence type="ECO:0000259" key="3">
    <source>
        <dbReference type="PROSITE" id="PS51186"/>
    </source>
</evidence>
<evidence type="ECO:0000256" key="2">
    <source>
        <dbReference type="ARBA" id="ARBA00023315"/>
    </source>
</evidence>
<dbReference type="EMBL" id="SJJZ01000003">
    <property type="protein sequence ID" value="TCC06041.1"/>
    <property type="molecule type" value="Genomic_DNA"/>
</dbReference>
<dbReference type="OrthoDB" id="9789603at2"/>
<dbReference type="Proteomes" id="UP000292346">
    <property type="component" value="Unassembled WGS sequence"/>
</dbReference>
<dbReference type="CDD" id="cd04301">
    <property type="entry name" value="NAT_SF"/>
    <property type="match status" value="1"/>
</dbReference>
<dbReference type="InterPro" id="IPR016181">
    <property type="entry name" value="Acyl_CoA_acyltransferase"/>
</dbReference>
<evidence type="ECO:0000256" key="1">
    <source>
        <dbReference type="ARBA" id="ARBA00022679"/>
    </source>
</evidence>
<comment type="caution">
    <text evidence="4">The sequence shown here is derived from an EMBL/GenBank/DDBJ whole genome shotgun (WGS) entry which is preliminary data.</text>
</comment>
<feature type="domain" description="N-acetyltransferase" evidence="3">
    <location>
        <begin position="1"/>
        <end position="143"/>
    </location>
</feature>
<gene>
    <name evidence="4" type="ORF">E0H45_29130</name>
</gene>
<dbReference type="InterPro" id="IPR050832">
    <property type="entry name" value="Bact_Acetyltransf"/>
</dbReference>